<dbReference type="AlphaFoldDB" id="A0ABD1EEN7"/>
<name>A0ABD1EEN7_HYPHA</name>
<reference evidence="1 2" key="1">
    <citation type="submission" date="2024-05" db="EMBL/GenBank/DDBJ databases">
        <title>Genetic variation in Jamaican populations of the coffee berry borer (Hypothenemus hampei).</title>
        <authorList>
            <person name="Errbii M."/>
            <person name="Myrie A."/>
        </authorList>
    </citation>
    <scope>NUCLEOTIDE SEQUENCE [LARGE SCALE GENOMIC DNA]</scope>
    <source>
        <strain evidence="1">JA-Hopewell-2020-01-JO</strain>
        <tissue evidence="1">Whole body</tissue>
    </source>
</reference>
<dbReference type="EMBL" id="JBDJPC010000008">
    <property type="protein sequence ID" value="KAL1493107.1"/>
    <property type="molecule type" value="Genomic_DNA"/>
</dbReference>
<proteinExistence type="predicted"/>
<keyword evidence="2" id="KW-1185">Reference proteome</keyword>
<evidence type="ECO:0000313" key="2">
    <source>
        <dbReference type="Proteomes" id="UP001566132"/>
    </source>
</evidence>
<sequence>MAYTYKYSNSKSVSISYKSSLLRAFNRLFVASSTFSRTYVSNKTKRSVTNEEMINMVEAEKRLVTELGENVCIYPKVCLYQADKARRNSNRNREVQVDWNEVFNNYKTSKEKQKEFYFLSVFLGDFIASPKFCNHLVKLGRSCKD</sequence>
<dbReference type="Proteomes" id="UP001566132">
    <property type="component" value="Unassembled WGS sequence"/>
</dbReference>
<protein>
    <submittedName>
        <fullName evidence="1">Uncharacterized protein</fullName>
    </submittedName>
</protein>
<comment type="caution">
    <text evidence="1">The sequence shown here is derived from an EMBL/GenBank/DDBJ whole genome shotgun (WGS) entry which is preliminary data.</text>
</comment>
<gene>
    <name evidence="1" type="ORF">ABEB36_011233</name>
</gene>
<organism evidence="1 2">
    <name type="scientific">Hypothenemus hampei</name>
    <name type="common">Coffee berry borer</name>
    <dbReference type="NCBI Taxonomy" id="57062"/>
    <lineage>
        <taxon>Eukaryota</taxon>
        <taxon>Metazoa</taxon>
        <taxon>Ecdysozoa</taxon>
        <taxon>Arthropoda</taxon>
        <taxon>Hexapoda</taxon>
        <taxon>Insecta</taxon>
        <taxon>Pterygota</taxon>
        <taxon>Neoptera</taxon>
        <taxon>Endopterygota</taxon>
        <taxon>Coleoptera</taxon>
        <taxon>Polyphaga</taxon>
        <taxon>Cucujiformia</taxon>
        <taxon>Curculionidae</taxon>
        <taxon>Scolytinae</taxon>
        <taxon>Hypothenemus</taxon>
    </lineage>
</organism>
<accession>A0ABD1EEN7</accession>
<evidence type="ECO:0000313" key="1">
    <source>
        <dbReference type="EMBL" id="KAL1493107.1"/>
    </source>
</evidence>